<dbReference type="EMBL" id="JRTT01000137">
    <property type="protein sequence ID" value="KHD72681.1"/>
    <property type="molecule type" value="Genomic_DNA"/>
</dbReference>
<feature type="domain" description="Metallo-beta-lactamase" evidence="1">
    <location>
        <begin position="7"/>
        <end position="176"/>
    </location>
</feature>
<dbReference type="PANTHER" id="PTHR43546">
    <property type="entry name" value="UPF0173 METAL-DEPENDENT HYDROLASE MJ1163-RELATED"/>
    <property type="match status" value="1"/>
</dbReference>
<dbReference type="InterPro" id="IPR050114">
    <property type="entry name" value="UPF0173_UPF0282_UlaG_hydrolase"/>
</dbReference>
<gene>
    <name evidence="2" type="ORF">MB27_40410</name>
</gene>
<dbReference type="Proteomes" id="UP000054537">
    <property type="component" value="Unassembled WGS sequence"/>
</dbReference>
<accession>A0A0A6UB11</accession>
<protein>
    <submittedName>
        <fullName evidence="2">Beta-lactamase</fullName>
    </submittedName>
</protein>
<keyword evidence="3" id="KW-1185">Reference proteome</keyword>
<comment type="caution">
    <text evidence="2">The sequence shown here is derived from an EMBL/GenBank/DDBJ whole genome shotgun (WGS) entry which is preliminary data.</text>
</comment>
<name>A0A0A6UB11_ACTUT</name>
<dbReference type="Gene3D" id="3.60.15.10">
    <property type="entry name" value="Ribonuclease Z/Hydroxyacylglutathione hydrolase-like"/>
    <property type="match status" value="1"/>
</dbReference>
<evidence type="ECO:0000313" key="2">
    <source>
        <dbReference type="EMBL" id="KHD72681.1"/>
    </source>
</evidence>
<dbReference type="eggNOG" id="COG2220">
    <property type="taxonomic scope" value="Bacteria"/>
</dbReference>
<dbReference type="STRING" id="1869.MB27_40410"/>
<dbReference type="InterPro" id="IPR001279">
    <property type="entry name" value="Metallo-B-lactamas"/>
</dbReference>
<dbReference type="OrthoDB" id="3190691at2"/>
<organism evidence="2 3">
    <name type="scientific">Actinoplanes utahensis</name>
    <dbReference type="NCBI Taxonomy" id="1869"/>
    <lineage>
        <taxon>Bacteria</taxon>
        <taxon>Bacillati</taxon>
        <taxon>Actinomycetota</taxon>
        <taxon>Actinomycetes</taxon>
        <taxon>Micromonosporales</taxon>
        <taxon>Micromonosporaceae</taxon>
        <taxon>Actinoplanes</taxon>
    </lineage>
</organism>
<dbReference type="SUPFAM" id="SSF56281">
    <property type="entry name" value="Metallo-hydrolase/oxidoreductase"/>
    <property type="match status" value="1"/>
</dbReference>
<reference evidence="2 3" key="1">
    <citation type="submission" date="2014-10" db="EMBL/GenBank/DDBJ databases">
        <title>Draft genome sequence of Actinoplanes utahensis NRRL 12052.</title>
        <authorList>
            <person name="Velasco-Bucheli B."/>
            <person name="del Cerro C."/>
            <person name="Hormigo D."/>
            <person name="Garcia J.L."/>
            <person name="Acebal C."/>
            <person name="Arroyo M."/>
            <person name="de la Mata I."/>
        </authorList>
    </citation>
    <scope>NUCLEOTIDE SEQUENCE [LARGE SCALE GENOMIC DNA]</scope>
    <source>
        <strain evidence="2 3">NRRL 12052</strain>
    </source>
</reference>
<sequence>MRVTKFTHSCLRIEGAGVLVVDPGEFSEASALAGADAVLITHEHADHVDVAAVTAAAARRPELRIFAHEAVLKLLGDVAEVTTAVAAGQEFEAAGYRVRAYGGRHAIIHPYVPVFANLGFLIDDGGANLYHPGDSFVAPDTAVQTLFVPMNAPWATIAESLEFVRGVRPERAFALHDGLINERGAAVYGKHLESFSETRFQQVAPGSVLD</sequence>
<proteinExistence type="predicted"/>
<dbReference type="PANTHER" id="PTHR43546:SF3">
    <property type="entry name" value="UPF0173 METAL-DEPENDENT HYDROLASE MJ1163"/>
    <property type="match status" value="1"/>
</dbReference>
<dbReference type="InterPro" id="IPR036866">
    <property type="entry name" value="RibonucZ/Hydroxyglut_hydro"/>
</dbReference>
<dbReference type="AlphaFoldDB" id="A0A0A6UB11"/>
<evidence type="ECO:0000313" key="3">
    <source>
        <dbReference type="Proteomes" id="UP000054537"/>
    </source>
</evidence>
<dbReference type="SMART" id="SM00849">
    <property type="entry name" value="Lactamase_B"/>
    <property type="match status" value="1"/>
</dbReference>
<dbReference type="RefSeq" id="WP_043533390.1">
    <property type="nucleotide sequence ID" value="NZ_BAABKU010000003.1"/>
</dbReference>
<evidence type="ECO:0000259" key="1">
    <source>
        <dbReference type="SMART" id="SM00849"/>
    </source>
</evidence>
<dbReference type="Pfam" id="PF13483">
    <property type="entry name" value="Lactamase_B_3"/>
    <property type="match status" value="1"/>
</dbReference>